<dbReference type="EMBL" id="BJXK01000005">
    <property type="protein sequence ID" value="GEM79269.1"/>
    <property type="molecule type" value="Genomic_DNA"/>
</dbReference>
<keyword evidence="3" id="KW-1185">Reference proteome</keyword>
<evidence type="ECO:0000313" key="3">
    <source>
        <dbReference type="Proteomes" id="UP000321113"/>
    </source>
</evidence>
<dbReference type="Pfam" id="PF13683">
    <property type="entry name" value="rve_3"/>
    <property type="match status" value="1"/>
</dbReference>
<comment type="caution">
    <text evidence="2">The sequence shown here is derived from an EMBL/GenBank/DDBJ whole genome shotgun (WGS) entry which is preliminary data.</text>
</comment>
<dbReference type="InterPro" id="IPR001584">
    <property type="entry name" value="Integrase_cat-core"/>
</dbReference>
<sequence length="75" mass="8843">MFVGTCWDNAAVERFLGSLKHDWLFKVHHPTREPMKKDVVAYMRYYNLERLHSANDDQSSVNYEKSLLGVNQNKL</sequence>
<dbReference type="AlphaFoldDB" id="A0A511QPK0"/>
<protein>
    <recommendedName>
        <fullName evidence="1">Integrase catalytic domain-containing protein</fullName>
    </recommendedName>
</protein>
<dbReference type="GO" id="GO:0015074">
    <property type="term" value="P:DNA integration"/>
    <property type="evidence" value="ECO:0007669"/>
    <property type="project" value="InterPro"/>
</dbReference>
<organism evidence="2 3">
    <name type="scientific">Vibrio superstes NBRC 103154</name>
    <dbReference type="NCBI Taxonomy" id="1219062"/>
    <lineage>
        <taxon>Bacteria</taxon>
        <taxon>Pseudomonadati</taxon>
        <taxon>Pseudomonadota</taxon>
        <taxon>Gammaproteobacteria</taxon>
        <taxon>Vibrionales</taxon>
        <taxon>Vibrionaceae</taxon>
        <taxon>Vibrio</taxon>
    </lineage>
</organism>
<accession>A0A511QPK0</accession>
<dbReference type="SUPFAM" id="SSF53098">
    <property type="entry name" value="Ribonuclease H-like"/>
    <property type="match status" value="1"/>
</dbReference>
<reference evidence="2 3" key="1">
    <citation type="submission" date="2019-07" db="EMBL/GenBank/DDBJ databases">
        <title>Whole genome shotgun sequence of Vibrio superstes NBRC 103154.</title>
        <authorList>
            <person name="Hosoyama A."/>
            <person name="Uohara A."/>
            <person name="Ohji S."/>
            <person name="Ichikawa N."/>
        </authorList>
    </citation>
    <scope>NUCLEOTIDE SEQUENCE [LARGE SCALE GENOMIC DNA]</scope>
    <source>
        <strain evidence="2 3">NBRC 103154</strain>
    </source>
</reference>
<evidence type="ECO:0000259" key="1">
    <source>
        <dbReference type="Pfam" id="PF13683"/>
    </source>
</evidence>
<feature type="domain" description="Integrase catalytic" evidence="1">
    <location>
        <begin position="4"/>
        <end position="55"/>
    </location>
</feature>
<dbReference type="Proteomes" id="UP000321113">
    <property type="component" value="Unassembled WGS sequence"/>
</dbReference>
<gene>
    <name evidence="2" type="ORF">VSU01S_15140</name>
</gene>
<dbReference type="InterPro" id="IPR012337">
    <property type="entry name" value="RNaseH-like_sf"/>
</dbReference>
<proteinExistence type="predicted"/>
<name>A0A511QPK0_9VIBR</name>
<evidence type="ECO:0000313" key="2">
    <source>
        <dbReference type="EMBL" id="GEM79269.1"/>
    </source>
</evidence>